<evidence type="ECO:0000256" key="7">
    <source>
        <dbReference type="HAMAP-Rule" id="MF_00412"/>
    </source>
</evidence>
<dbReference type="CDD" id="cd07079">
    <property type="entry name" value="ALDH_F18-19_ProA-GPR"/>
    <property type="match status" value="1"/>
</dbReference>
<evidence type="ECO:0000313" key="10">
    <source>
        <dbReference type="Proteomes" id="UP000183995"/>
    </source>
</evidence>
<dbReference type="AlphaFoldDB" id="A0A1M5TM94"/>
<evidence type="ECO:0000313" key="9">
    <source>
        <dbReference type="EMBL" id="SHH51887.1"/>
    </source>
</evidence>
<dbReference type="OrthoDB" id="9809970at2"/>
<dbReference type="InterPro" id="IPR016163">
    <property type="entry name" value="Ald_DH_C"/>
</dbReference>
<evidence type="ECO:0000256" key="5">
    <source>
        <dbReference type="ARBA" id="ARBA00023002"/>
    </source>
</evidence>
<protein>
    <recommendedName>
        <fullName evidence="7">Gamma-glutamyl phosphate reductase</fullName>
        <shortName evidence="7">GPR</shortName>
        <ecNumber evidence="7">1.2.1.41</ecNumber>
    </recommendedName>
    <alternativeName>
        <fullName evidence="7">Glutamate-5-semialdehyde dehydrogenase</fullName>
    </alternativeName>
    <alternativeName>
        <fullName evidence="7">Glutamyl-gamma-semialdehyde dehydrogenase</fullName>
        <shortName evidence="7">GSA dehydrogenase</shortName>
    </alternativeName>
</protein>
<comment type="subcellular location">
    <subcellularLocation>
        <location evidence="7">Cytoplasm</location>
    </subcellularLocation>
</comment>
<dbReference type="InterPro" id="IPR015590">
    <property type="entry name" value="Aldehyde_DH_dom"/>
</dbReference>
<dbReference type="PANTHER" id="PTHR11063">
    <property type="entry name" value="GLUTAMATE SEMIALDEHYDE DEHYDROGENASE"/>
    <property type="match status" value="1"/>
</dbReference>
<dbReference type="GO" id="GO:0055129">
    <property type="term" value="P:L-proline biosynthetic process"/>
    <property type="evidence" value="ECO:0007669"/>
    <property type="project" value="UniProtKB-UniRule"/>
</dbReference>
<dbReference type="SUPFAM" id="SSF53720">
    <property type="entry name" value="ALDH-like"/>
    <property type="match status" value="1"/>
</dbReference>
<keyword evidence="7" id="KW-0963">Cytoplasm</keyword>
<dbReference type="NCBIfam" id="TIGR00407">
    <property type="entry name" value="proA"/>
    <property type="match status" value="1"/>
</dbReference>
<organism evidence="9 10">
    <name type="scientific">Sporobacter termitidis DSM 10068</name>
    <dbReference type="NCBI Taxonomy" id="1123282"/>
    <lineage>
        <taxon>Bacteria</taxon>
        <taxon>Bacillati</taxon>
        <taxon>Bacillota</taxon>
        <taxon>Clostridia</taxon>
        <taxon>Eubacteriales</taxon>
        <taxon>Oscillospiraceae</taxon>
        <taxon>Sporobacter</taxon>
    </lineage>
</organism>
<dbReference type="GO" id="GO:0004350">
    <property type="term" value="F:glutamate-5-semialdehyde dehydrogenase activity"/>
    <property type="evidence" value="ECO:0007669"/>
    <property type="project" value="UniProtKB-UniRule"/>
</dbReference>
<reference evidence="9 10" key="1">
    <citation type="submission" date="2016-11" db="EMBL/GenBank/DDBJ databases">
        <authorList>
            <person name="Jaros S."/>
            <person name="Januszkiewicz K."/>
            <person name="Wedrychowicz H."/>
        </authorList>
    </citation>
    <scope>NUCLEOTIDE SEQUENCE [LARGE SCALE GENOMIC DNA]</scope>
    <source>
        <strain evidence="9 10">DSM 10068</strain>
    </source>
</reference>
<dbReference type="EC" id="1.2.1.41" evidence="7"/>
<comment type="function">
    <text evidence="7">Catalyzes the NADPH-dependent reduction of L-glutamate 5-phosphate into L-glutamate 5-semialdehyde and phosphate. The product spontaneously undergoes cyclization to form 1-pyrroline-5-carboxylate.</text>
</comment>
<evidence type="ECO:0000256" key="2">
    <source>
        <dbReference type="ARBA" id="ARBA00022605"/>
    </source>
</evidence>
<gene>
    <name evidence="7" type="primary">proA</name>
    <name evidence="9" type="ORF">SAMN02745823_00151</name>
</gene>
<feature type="domain" description="Aldehyde dehydrogenase" evidence="8">
    <location>
        <begin position="4"/>
        <end position="279"/>
    </location>
</feature>
<dbReference type="InterPro" id="IPR016161">
    <property type="entry name" value="Ald_DH/histidinol_DH"/>
</dbReference>
<feature type="domain" description="Aldehyde dehydrogenase" evidence="8">
    <location>
        <begin position="316"/>
        <end position="405"/>
    </location>
</feature>
<dbReference type="InterPro" id="IPR016162">
    <property type="entry name" value="Ald_DH_N"/>
</dbReference>
<dbReference type="Gene3D" id="3.40.309.10">
    <property type="entry name" value="Aldehyde Dehydrogenase, Chain A, domain 2"/>
    <property type="match status" value="1"/>
</dbReference>
<dbReference type="HAMAP" id="MF_00412">
    <property type="entry name" value="ProA"/>
    <property type="match status" value="1"/>
</dbReference>
<evidence type="ECO:0000256" key="6">
    <source>
        <dbReference type="ARBA" id="ARBA00049024"/>
    </source>
</evidence>
<evidence type="ECO:0000256" key="4">
    <source>
        <dbReference type="ARBA" id="ARBA00022857"/>
    </source>
</evidence>
<dbReference type="PIRSF" id="PIRSF000151">
    <property type="entry name" value="GPR"/>
    <property type="match status" value="1"/>
</dbReference>
<keyword evidence="5 7" id="KW-0560">Oxidoreductase</keyword>
<keyword evidence="4 7" id="KW-0521">NADP</keyword>
<dbReference type="EMBL" id="FQXV01000001">
    <property type="protein sequence ID" value="SHH51887.1"/>
    <property type="molecule type" value="Genomic_DNA"/>
</dbReference>
<keyword evidence="3 7" id="KW-0641">Proline biosynthesis</keyword>
<dbReference type="STRING" id="1123282.SAMN02745823_00151"/>
<dbReference type="GO" id="GO:0050661">
    <property type="term" value="F:NADP binding"/>
    <property type="evidence" value="ECO:0007669"/>
    <property type="project" value="InterPro"/>
</dbReference>
<dbReference type="Gene3D" id="3.40.605.10">
    <property type="entry name" value="Aldehyde Dehydrogenase, Chain A, domain 1"/>
    <property type="match status" value="1"/>
</dbReference>
<dbReference type="UniPathway" id="UPA00098">
    <property type="reaction ID" value="UER00360"/>
</dbReference>
<keyword evidence="2 7" id="KW-0028">Amino-acid biosynthesis</keyword>
<proteinExistence type="inferred from homology"/>
<dbReference type="NCBIfam" id="NF001221">
    <property type="entry name" value="PRK00197.1"/>
    <property type="match status" value="1"/>
</dbReference>
<accession>A0A1M5TM94</accession>
<evidence type="ECO:0000256" key="1">
    <source>
        <dbReference type="ARBA" id="ARBA00004985"/>
    </source>
</evidence>
<dbReference type="InterPro" id="IPR000965">
    <property type="entry name" value="GPR_dom"/>
</dbReference>
<dbReference type="RefSeq" id="WP_073075736.1">
    <property type="nucleotide sequence ID" value="NZ_FQXV01000001.1"/>
</dbReference>
<evidence type="ECO:0000259" key="8">
    <source>
        <dbReference type="Pfam" id="PF00171"/>
    </source>
</evidence>
<dbReference type="FunFam" id="3.40.309.10:FF:000006">
    <property type="entry name" value="Gamma-glutamyl phosphate reductase"/>
    <property type="match status" value="1"/>
</dbReference>
<dbReference type="GO" id="GO:0005737">
    <property type="term" value="C:cytoplasm"/>
    <property type="evidence" value="ECO:0007669"/>
    <property type="project" value="UniProtKB-SubCell"/>
</dbReference>
<dbReference type="InterPro" id="IPR012134">
    <property type="entry name" value="Glu-5-SA_DH"/>
</dbReference>
<keyword evidence="10" id="KW-1185">Reference proteome</keyword>
<evidence type="ECO:0000256" key="3">
    <source>
        <dbReference type="ARBA" id="ARBA00022650"/>
    </source>
</evidence>
<comment type="pathway">
    <text evidence="1 7">Amino-acid biosynthesis; L-proline biosynthesis; L-glutamate 5-semialdehyde from L-glutamate: step 2/2.</text>
</comment>
<comment type="similarity">
    <text evidence="7">Belongs to the gamma-glutamyl phosphate reductase family.</text>
</comment>
<sequence length="415" mass="44013">MTAIEKQGAAAKAAALKLMTCGTGAKNRALLAIARALADNKEKIIAANGADMAKARESGMSAALMDRLALNDKRIDGIADSVRQVAALDDPIGQVDKMSTRPNGLIIGRRKVPLGVIAIIYESRPNVTVDAAVLCLKAGNAVILRGGKEAFNSNNALTDIMRAAIKEAGLPEDAVSLVQDTTRGSVDEVMALTGYIDVLIPRGGAGLIRHVVENSKVPVIETGVGNCHIYVESTADLNMGAEIIYNAKCSRPSVCNAAETLLVDRSIAAAFLPMAKKLLDQKNTQLRGCPETIEILGGGVLPATDEDYWTEFGDYILAVKVVSDLDEAIAHVNKYTTHHSEAIVTNDYAASQRFLDEVDAAAVYVNASTRFTDGGEFGLGAEIGISTQKMHARGPMGLEQLTSVKYIIYGSGQVR</sequence>
<dbReference type="PANTHER" id="PTHR11063:SF8">
    <property type="entry name" value="DELTA-1-PYRROLINE-5-CARBOXYLATE SYNTHASE"/>
    <property type="match status" value="1"/>
</dbReference>
<dbReference type="Proteomes" id="UP000183995">
    <property type="component" value="Unassembled WGS sequence"/>
</dbReference>
<comment type="catalytic activity">
    <reaction evidence="6 7">
        <text>L-glutamate 5-semialdehyde + phosphate + NADP(+) = L-glutamyl 5-phosphate + NADPH + H(+)</text>
        <dbReference type="Rhea" id="RHEA:19541"/>
        <dbReference type="ChEBI" id="CHEBI:15378"/>
        <dbReference type="ChEBI" id="CHEBI:43474"/>
        <dbReference type="ChEBI" id="CHEBI:57783"/>
        <dbReference type="ChEBI" id="CHEBI:58066"/>
        <dbReference type="ChEBI" id="CHEBI:58274"/>
        <dbReference type="ChEBI" id="CHEBI:58349"/>
        <dbReference type="EC" id="1.2.1.41"/>
    </reaction>
</comment>
<dbReference type="Pfam" id="PF00171">
    <property type="entry name" value="Aldedh"/>
    <property type="match status" value="2"/>
</dbReference>
<name>A0A1M5TM94_9FIRM</name>